<sequence length="465" mass="52016">MDSDPFYALLEASRFAAHWLSFCKIFNMEPRVPEVYFAEKSEPRNDRQWLAMKKLYEEMKQRIEAEVKCGTISEELRKSHEGFSEWSSRVKKGNNQTIFHLLILQNRNAVDNEEYALPSLVYLAREKRSQHPHNFKAGAMNALSLLSVNTRGRLAIGEGEKVSIFDVGQLIGQETFVPVTADKTNVKPLSKNVVCFEVVHLIFNPAMENYLVVAGYEECQVLTLNPRGEVTDRVLLELSLQGAYIRRVDWVPGSQVQLMVVTNMLVKIYNLSQDNTSPIHYFTLSDDYLIVDATLVVGHKGHSFLLTLSELGCLFRLQLSLDSDVGAKPLKQVIQDVFAQNMHHTALPLVGITAYKPLSKDKSHYLVLHDDGSLQIYSHIPLVGADGGGTVSSGQTKKLGSDILYSKVYDINSEFPFDFFEKTVCITANGKLSGDAIRNNDSEGTKQSLASDDGFLESPNPAGFK</sequence>
<dbReference type="InterPro" id="IPR045189">
    <property type="entry name" value="UBR4-like"/>
</dbReference>
<dbReference type="SUPFAM" id="SSF50978">
    <property type="entry name" value="WD40 repeat-like"/>
    <property type="match status" value="1"/>
</dbReference>
<evidence type="ECO:0000256" key="6">
    <source>
        <dbReference type="ARBA" id="ARBA00023136"/>
    </source>
</evidence>
<keyword evidence="5" id="KW-1133">Transmembrane helix</keyword>
<name>A0A7J7LHW1_9MAGN</name>
<comment type="subcellular location">
    <subcellularLocation>
        <location evidence="1">Endomembrane system</location>
    </subcellularLocation>
</comment>
<evidence type="ECO:0000256" key="7">
    <source>
        <dbReference type="SAM" id="MobiDB-lite"/>
    </source>
</evidence>
<evidence type="ECO:0000256" key="3">
    <source>
        <dbReference type="ARBA" id="ARBA00022679"/>
    </source>
</evidence>
<dbReference type="AlphaFoldDB" id="A0A7J7LHW1"/>
<dbReference type="InterPro" id="IPR005150">
    <property type="entry name" value="Cellulose_synth"/>
</dbReference>
<reference evidence="8 9" key="1">
    <citation type="journal article" date="2020" name="IScience">
        <title>Genome Sequencing of the Endangered Kingdonia uniflora (Circaeasteraceae, Ranunculales) Reveals Potential Mechanisms of Evolutionary Specialization.</title>
        <authorList>
            <person name="Sun Y."/>
            <person name="Deng T."/>
            <person name="Zhang A."/>
            <person name="Moore M.J."/>
            <person name="Landis J.B."/>
            <person name="Lin N."/>
            <person name="Zhang H."/>
            <person name="Zhang X."/>
            <person name="Huang J."/>
            <person name="Zhang X."/>
            <person name="Sun H."/>
            <person name="Wang H."/>
        </authorList>
    </citation>
    <scope>NUCLEOTIDE SEQUENCE [LARGE SCALE GENOMIC DNA]</scope>
    <source>
        <strain evidence="8">TB1705</strain>
        <tissue evidence="8">Leaf</tissue>
    </source>
</reference>
<dbReference type="GO" id="GO:0012505">
    <property type="term" value="C:endomembrane system"/>
    <property type="evidence" value="ECO:0007669"/>
    <property type="project" value="UniProtKB-SubCell"/>
</dbReference>
<accession>A0A7J7LHW1</accession>
<keyword evidence="2" id="KW-0328">Glycosyltransferase</keyword>
<keyword evidence="4" id="KW-0812">Transmembrane</keyword>
<keyword evidence="9" id="KW-1185">Reference proteome</keyword>
<comment type="caution">
    <text evidence="8">The sequence shown here is derived from an EMBL/GenBank/DDBJ whole genome shotgun (WGS) entry which is preliminary data.</text>
</comment>
<dbReference type="PANTHER" id="PTHR21725:SF1">
    <property type="entry name" value="E3 UBIQUITIN-PROTEIN LIGASE UBR4"/>
    <property type="match status" value="1"/>
</dbReference>
<evidence type="ECO:0000256" key="2">
    <source>
        <dbReference type="ARBA" id="ARBA00022676"/>
    </source>
</evidence>
<keyword evidence="3" id="KW-0808">Transferase</keyword>
<evidence type="ECO:0000313" key="8">
    <source>
        <dbReference type="EMBL" id="KAF6142223.1"/>
    </source>
</evidence>
<feature type="non-terminal residue" evidence="8">
    <location>
        <position position="1"/>
    </location>
</feature>
<organism evidence="8 9">
    <name type="scientific">Kingdonia uniflora</name>
    <dbReference type="NCBI Taxonomy" id="39325"/>
    <lineage>
        <taxon>Eukaryota</taxon>
        <taxon>Viridiplantae</taxon>
        <taxon>Streptophyta</taxon>
        <taxon>Embryophyta</taxon>
        <taxon>Tracheophyta</taxon>
        <taxon>Spermatophyta</taxon>
        <taxon>Magnoliopsida</taxon>
        <taxon>Ranunculales</taxon>
        <taxon>Circaeasteraceae</taxon>
        <taxon>Kingdonia</taxon>
    </lineage>
</organism>
<evidence type="ECO:0000313" key="9">
    <source>
        <dbReference type="Proteomes" id="UP000541444"/>
    </source>
</evidence>
<dbReference type="GO" id="GO:0009506">
    <property type="term" value="C:plasmodesma"/>
    <property type="evidence" value="ECO:0007669"/>
    <property type="project" value="TreeGrafter"/>
</dbReference>
<evidence type="ECO:0000256" key="4">
    <source>
        <dbReference type="ARBA" id="ARBA00022692"/>
    </source>
</evidence>
<dbReference type="InterPro" id="IPR036322">
    <property type="entry name" value="WD40_repeat_dom_sf"/>
</dbReference>
<dbReference type="GO" id="GO:0016020">
    <property type="term" value="C:membrane"/>
    <property type="evidence" value="ECO:0007669"/>
    <property type="project" value="InterPro"/>
</dbReference>
<dbReference type="Pfam" id="PF03552">
    <property type="entry name" value="Cellulose_synt"/>
    <property type="match status" value="1"/>
</dbReference>
<dbReference type="OrthoDB" id="30336at2759"/>
<gene>
    <name evidence="8" type="ORF">GIB67_012072</name>
</gene>
<dbReference type="PANTHER" id="PTHR21725">
    <property type="entry name" value="E3 UBIQUITIN-PROTEIN LIGASE UBR4"/>
    <property type="match status" value="1"/>
</dbReference>
<protein>
    <submittedName>
        <fullName evidence="8">Uncharacterized protein</fullName>
    </submittedName>
</protein>
<keyword evidence="6" id="KW-0472">Membrane</keyword>
<dbReference type="GO" id="GO:0016760">
    <property type="term" value="F:cellulose synthase (UDP-forming) activity"/>
    <property type="evidence" value="ECO:0007669"/>
    <property type="project" value="InterPro"/>
</dbReference>
<dbReference type="EMBL" id="JACGCM010002271">
    <property type="protein sequence ID" value="KAF6142223.1"/>
    <property type="molecule type" value="Genomic_DNA"/>
</dbReference>
<dbReference type="Proteomes" id="UP000541444">
    <property type="component" value="Unassembled WGS sequence"/>
</dbReference>
<evidence type="ECO:0000256" key="5">
    <source>
        <dbReference type="ARBA" id="ARBA00022989"/>
    </source>
</evidence>
<proteinExistence type="predicted"/>
<feature type="region of interest" description="Disordered" evidence="7">
    <location>
        <begin position="436"/>
        <end position="465"/>
    </location>
</feature>
<evidence type="ECO:0000256" key="1">
    <source>
        <dbReference type="ARBA" id="ARBA00004308"/>
    </source>
</evidence>
<dbReference type="GO" id="GO:0009926">
    <property type="term" value="P:auxin polar transport"/>
    <property type="evidence" value="ECO:0007669"/>
    <property type="project" value="TreeGrafter"/>
</dbReference>
<dbReference type="GO" id="GO:0030244">
    <property type="term" value="P:cellulose biosynthetic process"/>
    <property type="evidence" value="ECO:0007669"/>
    <property type="project" value="InterPro"/>
</dbReference>
<dbReference type="GO" id="GO:0005829">
    <property type="term" value="C:cytosol"/>
    <property type="evidence" value="ECO:0007669"/>
    <property type="project" value="TreeGrafter"/>
</dbReference>